<organism evidence="2 3">
    <name type="scientific">Leptolyngbya cf. ectocarpi LEGE 11479</name>
    <dbReference type="NCBI Taxonomy" id="1828722"/>
    <lineage>
        <taxon>Bacteria</taxon>
        <taxon>Bacillati</taxon>
        <taxon>Cyanobacteriota</taxon>
        <taxon>Cyanophyceae</taxon>
        <taxon>Leptolyngbyales</taxon>
        <taxon>Leptolyngbyaceae</taxon>
        <taxon>Leptolyngbya group</taxon>
        <taxon>Leptolyngbya</taxon>
    </lineage>
</organism>
<dbReference type="Proteomes" id="UP000615026">
    <property type="component" value="Unassembled WGS sequence"/>
</dbReference>
<evidence type="ECO:0000256" key="1">
    <source>
        <dbReference type="SAM" id="SignalP"/>
    </source>
</evidence>
<evidence type="ECO:0000313" key="3">
    <source>
        <dbReference type="Proteomes" id="UP000615026"/>
    </source>
</evidence>
<feature type="chain" id="PRO_5037527273" evidence="1">
    <location>
        <begin position="29"/>
        <end position="147"/>
    </location>
</feature>
<feature type="signal peptide" evidence="1">
    <location>
        <begin position="1"/>
        <end position="28"/>
    </location>
</feature>
<dbReference type="RefSeq" id="WP_193996257.1">
    <property type="nucleotide sequence ID" value="NZ_JADEXP010000423.1"/>
</dbReference>
<reference evidence="2" key="1">
    <citation type="submission" date="2020-10" db="EMBL/GenBank/DDBJ databases">
        <authorList>
            <person name="Castelo-Branco R."/>
            <person name="Eusebio N."/>
            <person name="Adriana R."/>
            <person name="Vieira A."/>
            <person name="Brugerolle De Fraissinette N."/>
            <person name="Rezende De Castro R."/>
            <person name="Schneider M.P."/>
            <person name="Vasconcelos V."/>
            <person name="Leao P.N."/>
        </authorList>
    </citation>
    <scope>NUCLEOTIDE SEQUENCE</scope>
    <source>
        <strain evidence="2">LEGE 11479</strain>
    </source>
</reference>
<dbReference type="EMBL" id="JADEXP010000423">
    <property type="protein sequence ID" value="MBE9070389.1"/>
    <property type="molecule type" value="Genomic_DNA"/>
</dbReference>
<dbReference type="AlphaFoldDB" id="A0A929FCV3"/>
<comment type="caution">
    <text evidence="2">The sequence shown here is derived from an EMBL/GenBank/DDBJ whole genome shotgun (WGS) entry which is preliminary data.</text>
</comment>
<sequence>MKHITLLSNLILAAVVGSVIGTALPTQAQVSAGEKQVSGVEATCVATTPGEQIALNAAKNEARQMAEAVNGGLIVYRAEPAMHGAAIASPCEMLGPAVWRFTIRGGEPTAVAIREQYTTLSVVTVAGTGRDRSVTLDYNGPIRRYRR</sequence>
<gene>
    <name evidence="2" type="ORF">IQ260_27475</name>
</gene>
<name>A0A929FCV3_LEPEC</name>
<evidence type="ECO:0000313" key="2">
    <source>
        <dbReference type="EMBL" id="MBE9070389.1"/>
    </source>
</evidence>
<proteinExistence type="predicted"/>
<protein>
    <submittedName>
        <fullName evidence="2">Uncharacterized protein</fullName>
    </submittedName>
</protein>
<keyword evidence="3" id="KW-1185">Reference proteome</keyword>
<keyword evidence="1" id="KW-0732">Signal</keyword>
<accession>A0A929FCV3</accession>